<protein>
    <submittedName>
        <fullName evidence="1">Uncharacterized protein</fullName>
    </submittedName>
</protein>
<evidence type="ECO:0000313" key="2">
    <source>
        <dbReference type="Proteomes" id="UP000299102"/>
    </source>
</evidence>
<gene>
    <name evidence="1" type="ORF">EVAR_40440_1</name>
</gene>
<dbReference type="Proteomes" id="UP000299102">
    <property type="component" value="Unassembled WGS sequence"/>
</dbReference>
<dbReference type="EMBL" id="BGZK01000693">
    <property type="protein sequence ID" value="GBP56449.1"/>
    <property type="molecule type" value="Genomic_DNA"/>
</dbReference>
<keyword evidence="2" id="KW-1185">Reference proteome</keyword>
<evidence type="ECO:0000313" key="1">
    <source>
        <dbReference type="EMBL" id="GBP56449.1"/>
    </source>
</evidence>
<organism evidence="1 2">
    <name type="scientific">Eumeta variegata</name>
    <name type="common">Bagworm moth</name>
    <name type="synonym">Eumeta japonica</name>
    <dbReference type="NCBI Taxonomy" id="151549"/>
    <lineage>
        <taxon>Eukaryota</taxon>
        <taxon>Metazoa</taxon>
        <taxon>Ecdysozoa</taxon>
        <taxon>Arthropoda</taxon>
        <taxon>Hexapoda</taxon>
        <taxon>Insecta</taxon>
        <taxon>Pterygota</taxon>
        <taxon>Neoptera</taxon>
        <taxon>Endopterygota</taxon>
        <taxon>Lepidoptera</taxon>
        <taxon>Glossata</taxon>
        <taxon>Ditrysia</taxon>
        <taxon>Tineoidea</taxon>
        <taxon>Psychidae</taxon>
        <taxon>Oiketicinae</taxon>
        <taxon>Eumeta</taxon>
    </lineage>
</organism>
<proteinExistence type="predicted"/>
<reference evidence="1 2" key="1">
    <citation type="journal article" date="2019" name="Commun. Biol.">
        <title>The bagworm genome reveals a unique fibroin gene that provides high tensile strength.</title>
        <authorList>
            <person name="Kono N."/>
            <person name="Nakamura H."/>
            <person name="Ohtoshi R."/>
            <person name="Tomita M."/>
            <person name="Numata K."/>
            <person name="Arakawa K."/>
        </authorList>
    </citation>
    <scope>NUCLEOTIDE SEQUENCE [LARGE SCALE GENOMIC DNA]</scope>
</reference>
<dbReference type="AlphaFoldDB" id="A0A4C1X253"/>
<comment type="caution">
    <text evidence="1">The sequence shown here is derived from an EMBL/GenBank/DDBJ whole genome shotgun (WGS) entry which is preliminary data.</text>
</comment>
<accession>A0A4C1X253</accession>
<sequence length="109" mass="12270">MMVAHPDSGSAIDLVLIELSNKENGKSYTENSCTVQRPKLCLSELAVNDICIYCEGITLSDLFLLCGVPVLRHCDVFVTNFTAAKFRALNYFIMTPLPNYITFIHHRSR</sequence>
<name>A0A4C1X253_EUMVA</name>